<reference evidence="1" key="1">
    <citation type="submission" date="2021-06" db="EMBL/GenBank/DDBJ databases">
        <authorList>
            <person name="Kallberg Y."/>
            <person name="Tangrot J."/>
            <person name="Rosling A."/>
        </authorList>
    </citation>
    <scope>NUCLEOTIDE SEQUENCE</scope>
    <source>
        <strain evidence="1">AU212A</strain>
    </source>
</reference>
<dbReference type="Proteomes" id="UP000789860">
    <property type="component" value="Unassembled WGS sequence"/>
</dbReference>
<keyword evidence="2" id="KW-1185">Reference proteome</keyword>
<dbReference type="EMBL" id="CAJVPM010001424">
    <property type="protein sequence ID" value="CAG8466743.1"/>
    <property type="molecule type" value="Genomic_DNA"/>
</dbReference>
<sequence length="69" mass="7492">MATEKVSFLESQQSREVIELSRLLQETSDNVITTPSGLLLSAKRPVVKKILEAMASGLDVSSLFGDVVK</sequence>
<gene>
    <name evidence="1" type="ORF">SCALOS_LOCUS1854</name>
</gene>
<name>A0ACA9KD25_9GLOM</name>
<comment type="caution">
    <text evidence="1">The sequence shown here is derived from an EMBL/GenBank/DDBJ whole genome shotgun (WGS) entry which is preliminary data.</text>
</comment>
<protein>
    <submittedName>
        <fullName evidence="1">625_t:CDS:1</fullName>
    </submittedName>
</protein>
<proteinExistence type="predicted"/>
<evidence type="ECO:0000313" key="2">
    <source>
        <dbReference type="Proteomes" id="UP000789860"/>
    </source>
</evidence>
<evidence type="ECO:0000313" key="1">
    <source>
        <dbReference type="EMBL" id="CAG8466743.1"/>
    </source>
</evidence>
<organism evidence="1 2">
    <name type="scientific">Scutellospora calospora</name>
    <dbReference type="NCBI Taxonomy" id="85575"/>
    <lineage>
        <taxon>Eukaryota</taxon>
        <taxon>Fungi</taxon>
        <taxon>Fungi incertae sedis</taxon>
        <taxon>Mucoromycota</taxon>
        <taxon>Glomeromycotina</taxon>
        <taxon>Glomeromycetes</taxon>
        <taxon>Diversisporales</taxon>
        <taxon>Gigasporaceae</taxon>
        <taxon>Scutellospora</taxon>
    </lineage>
</organism>
<feature type="non-terminal residue" evidence="1">
    <location>
        <position position="69"/>
    </location>
</feature>
<accession>A0ACA9KD25</accession>